<keyword evidence="1" id="KW-0472">Membrane</keyword>
<feature type="transmembrane region" description="Helical" evidence="1">
    <location>
        <begin position="253"/>
        <end position="275"/>
    </location>
</feature>
<accession>A0A165G1S6</accession>
<dbReference type="AlphaFoldDB" id="A0A165G1S6"/>
<evidence type="ECO:0000313" key="2">
    <source>
        <dbReference type="EMBL" id="KZT57493.1"/>
    </source>
</evidence>
<feature type="transmembrane region" description="Helical" evidence="1">
    <location>
        <begin position="229"/>
        <end position="247"/>
    </location>
</feature>
<evidence type="ECO:0000313" key="3">
    <source>
        <dbReference type="Proteomes" id="UP000076842"/>
    </source>
</evidence>
<organism evidence="2 3">
    <name type="scientific">Calocera cornea HHB12733</name>
    <dbReference type="NCBI Taxonomy" id="1353952"/>
    <lineage>
        <taxon>Eukaryota</taxon>
        <taxon>Fungi</taxon>
        <taxon>Dikarya</taxon>
        <taxon>Basidiomycota</taxon>
        <taxon>Agaricomycotina</taxon>
        <taxon>Dacrymycetes</taxon>
        <taxon>Dacrymycetales</taxon>
        <taxon>Dacrymycetaceae</taxon>
        <taxon>Calocera</taxon>
    </lineage>
</organism>
<evidence type="ECO:0000256" key="1">
    <source>
        <dbReference type="SAM" id="Phobius"/>
    </source>
</evidence>
<gene>
    <name evidence="2" type="ORF">CALCODRAFT_282062</name>
</gene>
<dbReference type="STRING" id="1353952.A0A165G1S6"/>
<dbReference type="EMBL" id="KV423963">
    <property type="protein sequence ID" value="KZT57493.1"/>
    <property type="molecule type" value="Genomic_DNA"/>
</dbReference>
<name>A0A165G1S6_9BASI</name>
<feature type="transmembrane region" description="Helical" evidence="1">
    <location>
        <begin position="109"/>
        <end position="132"/>
    </location>
</feature>
<dbReference type="OrthoDB" id="3354175at2759"/>
<keyword evidence="1" id="KW-1133">Transmembrane helix</keyword>
<feature type="transmembrane region" description="Helical" evidence="1">
    <location>
        <begin position="144"/>
        <end position="163"/>
    </location>
</feature>
<sequence>MASPSSSLPSSPALQVPSAGPGTAVNTLIGGLTALGLYGFFCAFFILTIHVLCFRRKQEKINYILLTSSFLIFILTTIDVVLQCNRLLLGLLFTPPGLTPDVYFSGAGTWTYALQLSALMTNILVADAVLLYRVWVVWGKRWPFIVVNTILWCTAFGSTVRIIQLEVEGVRNPFDFTNLLTLAHWAVVVPALSLGHTVLATGLIAIRLFQVERSVSAYGRKSLYGVARIILEAGGLYVVLMLVETITQATSSAASLLFFQLISPAIGITFSMIIVRVGLSVSETPVPHSSGGPYNSNSRTVNVSVKRTVDTHAPYDSSSMMEEADELELKGLGPAGSHSTAY</sequence>
<feature type="transmembrane region" description="Helical" evidence="1">
    <location>
        <begin position="64"/>
        <end position="89"/>
    </location>
</feature>
<feature type="transmembrane region" description="Helical" evidence="1">
    <location>
        <begin position="28"/>
        <end position="52"/>
    </location>
</feature>
<reference evidence="2 3" key="1">
    <citation type="journal article" date="2016" name="Mol. Biol. Evol.">
        <title>Comparative Genomics of Early-Diverging Mushroom-Forming Fungi Provides Insights into the Origins of Lignocellulose Decay Capabilities.</title>
        <authorList>
            <person name="Nagy L.G."/>
            <person name="Riley R."/>
            <person name="Tritt A."/>
            <person name="Adam C."/>
            <person name="Daum C."/>
            <person name="Floudas D."/>
            <person name="Sun H."/>
            <person name="Yadav J.S."/>
            <person name="Pangilinan J."/>
            <person name="Larsson K.H."/>
            <person name="Matsuura K."/>
            <person name="Barry K."/>
            <person name="Labutti K."/>
            <person name="Kuo R."/>
            <person name="Ohm R.A."/>
            <person name="Bhattacharya S.S."/>
            <person name="Shirouzu T."/>
            <person name="Yoshinaga Y."/>
            <person name="Martin F.M."/>
            <person name="Grigoriev I.V."/>
            <person name="Hibbett D.S."/>
        </authorList>
    </citation>
    <scope>NUCLEOTIDE SEQUENCE [LARGE SCALE GENOMIC DNA]</scope>
    <source>
        <strain evidence="2 3">HHB12733</strain>
    </source>
</reference>
<protein>
    <submittedName>
        <fullName evidence="2">Uncharacterized protein</fullName>
    </submittedName>
</protein>
<dbReference type="InParanoid" id="A0A165G1S6"/>
<dbReference type="Proteomes" id="UP000076842">
    <property type="component" value="Unassembled WGS sequence"/>
</dbReference>
<keyword evidence="3" id="KW-1185">Reference proteome</keyword>
<feature type="transmembrane region" description="Helical" evidence="1">
    <location>
        <begin position="183"/>
        <end position="209"/>
    </location>
</feature>
<proteinExistence type="predicted"/>
<keyword evidence="1" id="KW-0812">Transmembrane</keyword>